<protein>
    <submittedName>
        <fullName evidence="2">Polysaccharide pyruvyl transferase family protein</fullName>
    </submittedName>
</protein>
<dbReference type="PANTHER" id="PTHR36836">
    <property type="entry name" value="COLANIC ACID BIOSYNTHESIS PROTEIN WCAK"/>
    <property type="match status" value="1"/>
</dbReference>
<dbReference type="Pfam" id="PF04230">
    <property type="entry name" value="PS_pyruv_trans"/>
    <property type="match status" value="1"/>
</dbReference>
<dbReference type="GO" id="GO:0016740">
    <property type="term" value="F:transferase activity"/>
    <property type="evidence" value="ECO:0007669"/>
    <property type="project" value="UniProtKB-KW"/>
</dbReference>
<proteinExistence type="predicted"/>
<dbReference type="RefSeq" id="WP_382169581.1">
    <property type="nucleotide sequence ID" value="NZ_JBHRXX010000001.1"/>
</dbReference>
<evidence type="ECO:0000313" key="2">
    <source>
        <dbReference type="EMBL" id="MFC3681992.1"/>
    </source>
</evidence>
<keyword evidence="2" id="KW-0808">Transferase</keyword>
<dbReference type="InterPro" id="IPR007345">
    <property type="entry name" value="Polysacch_pyruvyl_Trfase"/>
</dbReference>
<sequence length="414" mass="44553">MAPLKVGIVNVAYSPNLGDGLIAECLRHGLASSPARLEPHFIDLAGRESFSQGLQAKKRLNLLRALLPGFARGVAARVYLELLVRFRLRPFYRRKMAGLDAIVLGGGNLLADQDLNFPRKVHGALMEAARRRLPVYLYGVGVSDDWSPTGRRLFLEALGACDLRLLSVRDARSATLLARALGVAEQDIATVLDPGVFAALAVPPVPLEPPPPEGVARIGVGVMSPVELRYHGLASMDDQVLLGFYRTLLANLAARGAQIRVFTNGSPEDRAFAQRVTRGFSEGGPVCSRLIDATEHIQTPADLCRVIAGCTGVVAFRLHAVIAALAYDKPFVALAWDKKVGAFLNEVQRPHALADVSRTSPSSIVDRLLSPPSAPQPLPSQVCAQRALRSVHRLADLIAVAPAREAHEPQEATT</sequence>
<gene>
    <name evidence="2" type="ORF">ACFOPI_00215</name>
</gene>
<organism evidence="2 3">
    <name type="scientific">Hydrogenophaga luteola</name>
    <dbReference type="NCBI Taxonomy" id="1591122"/>
    <lineage>
        <taxon>Bacteria</taxon>
        <taxon>Pseudomonadati</taxon>
        <taxon>Pseudomonadota</taxon>
        <taxon>Betaproteobacteria</taxon>
        <taxon>Burkholderiales</taxon>
        <taxon>Comamonadaceae</taxon>
        <taxon>Hydrogenophaga</taxon>
    </lineage>
</organism>
<accession>A0ABV7VXQ8</accession>
<evidence type="ECO:0000313" key="3">
    <source>
        <dbReference type="Proteomes" id="UP001595729"/>
    </source>
</evidence>
<comment type="caution">
    <text evidence="2">The sequence shown here is derived from an EMBL/GenBank/DDBJ whole genome shotgun (WGS) entry which is preliminary data.</text>
</comment>
<name>A0ABV7VXQ8_9BURK</name>
<feature type="domain" description="Polysaccharide pyruvyl transferase" evidence="1">
    <location>
        <begin position="16"/>
        <end position="337"/>
    </location>
</feature>
<dbReference type="EMBL" id="JBHRXX010000001">
    <property type="protein sequence ID" value="MFC3681992.1"/>
    <property type="molecule type" value="Genomic_DNA"/>
</dbReference>
<dbReference type="PANTHER" id="PTHR36836:SF1">
    <property type="entry name" value="COLANIC ACID BIOSYNTHESIS PROTEIN WCAK"/>
    <property type="match status" value="1"/>
</dbReference>
<reference evidence="3" key="1">
    <citation type="journal article" date="2019" name="Int. J. Syst. Evol. Microbiol.">
        <title>The Global Catalogue of Microorganisms (GCM) 10K type strain sequencing project: providing services to taxonomists for standard genome sequencing and annotation.</title>
        <authorList>
            <consortium name="The Broad Institute Genomics Platform"/>
            <consortium name="The Broad Institute Genome Sequencing Center for Infectious Disease"/>
            <person name="Wu L."/>
            <person name="Ma J."/>
        </authorList>
    </citation>
    <scope>NUCLEOTIDE SEQUENCE [LARGE SCALE GENOMIC DNA]</scope>
    <source>
        <strain evidence="3">KCTC 42501</strain>
    </source>
</reference>
<keyword evidence="3" id="KW-1185">Reference proteome</keyword>
<dbReference type="Proteomes" id="UP001595729">
    <property type="component" value="Unassembled WGS sequence"/>
</dbReference>
<evidence type="ECO:0000259" key="1">
    <source>
        <dbReference type="Pfam" id="PF04230"/>
    </source>
</evidence>